<evidence type="ECO:0000313" key="3">
    <source>
        <dbReference type="Proteomes" id="UP001163823"/>
    </source>
</evidence>
<dbReference type="GO" id="GO:0006351">
    <property type="term" value="P:DNA-templated transcription"/>
    <property type="evidence" value="ECO:0007669"/>
    <property type="project" value="InterPro"/>
</dbReference>
<dbReference type="PANTHER" id="PTHR46354">
    <property type="entry name" value="DOG1 DOMAIN-CONTAINING PROTEIN"/>
    <property type="match status" value="1"/>
</dbReference>
<protein>
    <submittedName>
        <fullName evidence="2">Transcription factor</fullName>
    </submittedName>
</protein>
<name>A0AAD7LWX4_QUISA</name>
<evidence type="ECO:0000313" key="2">
    <source>
        <dbReference type="EMBL" id="KAJ7965841.1"/>
    </source>
</evidence>
<dbReference type="EMBL" id="JARAOO010000006">
    <property type="protein sequence ID" value="KAJ7965841.1"/>
    <property type="molecule type" value="Genomic_DNA"/>
</dbReference>
<dbReference type="InterPro" id="IPR051886">
    <property type="entry name" value="Seed_Dev/Stress_Resp_Reg"/>
</dbReference>
<dbReference type="KEGG" id="qsa:O6P43_015410"/>
<evidence type="ECO:0000259" key="1">
    <source>
        <dbReference type="PROSITE" id="PS51806"/>
    </source>
</evidence>
<dbReference type="PANTHER" id="PTHR46354:SF1">
    <property type="entry name" value="PROTEIN RESPONSE TO ABA AND SALT 1-RELATED"/>
    <property type="match status" value="1"/>
</dbReference>
<keyword evidence="3" id="KW-1185">Reference proteome</keyword>
<organism evidence="2 3">
    <name type="scientific">Quillaja saponaria</name>
    <name type="common">Soap bark tree</name>
    <dbReference type="NCBI Taxonomy" id="32244"/>
    <lineage>
        <taxon>Eukaryota</taxon>
        <taxon>Viridiplantae</taxon>
        <taxon>Streptophyta</taxon>
        <taxon>Embryophyta</taxon>
        <taxon>Tracheophyta</taxon>
        <taxon>Spermatophyta</taxon>
        <taxon>Magnoliopsida</taxon>
        <taxon>eudicotyledons</taxon>
        <taxon>Gunneridae</taxon>
        <taxon>Pentapetalae</taxon>
        <taxon>rosids</taxon>
        <taxon>fabids</taxon>
        <taxon>Fabales</taxon>
        <taxon>Quillajaceae</taxon>
        <taxon>Quillaja</taxon>
    </lineage>
</organism>
<dbReference type="Proteomes" id="UP001163823">
    <property type="component" value="Chromosome 6"/>
</dbReference>
<gene>
    <name evidence="2" type="ORF">O6P43_015410</name>
</gene>
<dbReference type="Pfam" id="PF14144">
    <property type="entry name" value="DOG1"/>
    <property type="match status" value="1"/>
</dbReference>
<sequence>MEIKPTELPSTASLSCSFIARPRKQIRNGKKKKKKLIDQVLSHYQQYFDENSRIANQDIFLLYSQPWISPYERALQWIAGYKPCLAFQLVDLAIEDLTVEKKRTMERVRIETSREERELTKTMVRVQETVAVPPLLGLARRAGRLLDGEISTMDTAIDAMKRAMLEIFESAESHRISTVRKVMGILSQTRRFSFWRRLQSFRYG</sequence>
<dbReference type="GO" id="GO:0043565">
    <property type="term" value="F:sequence-specific DNA binding"/>
    <property type="evidence" value="ECO:0007669"/>
    <property type="project" value="InterPro"/>
</dbReference>
<proteinExistence type="predicted"/>
<comment type="caution">
    <text evidence="2">The sequence shown here is derived from an EMBL/GenBank/DDBJ whole genome shotgun (WGS) entry which is preliminary data.</text>
</comment>
<dbReference type="PROSITE" id="PS51806">
    <property type="entry name" value="DOG1"/>
    <property type="match status" value="1"/>
</dbReference>
<accession>A0AAD7LWX4</accession>
<feature type="domain" description="DOG1" evidence="1">
    <location>
        <begin position="1"/>
        <end position="204"/>
    </location>
</feature>
<dbReference type="AlphaFoldDB" id="A0AAD7LWX4"/>
<dbReference type="InterPro" id="IPR025422">
    <property type="entry name" value="TGA_domain"/>
</dbReference>
<reference evidence="2" key="1">
    <citation type="journal article" date="2023" name="Science">
        <title>Elucidation of the pathway for biosynthesis of saponin adjuvants from the soapbark tree.</title>
        <authorList>
            <person name="Reed J."/>
            <person name="Orme A."/>
            <person name="El-Demerdash A."/>
            <person name="Owen C."/>
            <person name="Martin L.B.B."/>
            <person name="Misra R.C."/>
            <person name="Kikuchi S."/>
            <person name="Rejzek M."/>
            <person name="Martin A.C."/>
            <person name="Harkess A."/>
            <person name="Leebens-Mack J."/>
            <person name="Louveau T."/>
            <person name="Stephenson M.J."/>
            <person name="Osbourn A."/>
        </authorList>
    </citation>
    <scope>NUCLEOTIDE SEQUENCE</scope>
    <source>
        <strain evidence="2">S10</strain>
    </source>
</reference>